<dbReference type="InterPro" id="IPR034363">
    <property type="entry name" value="eIF3B_RRM"/>
</dbReference>
<dbReference type="InterPro" id="IPR015943">
    <property type="entry name" value="WD40/YVTN_repeat-like_dom_sf"/>
</dbReference>
<keyword evidence="4" id="KW-0853">WD repeat</keyword>
<keyword evidence="3 7" id="KW-0396">Initiation factor</keyword>
<comment type="subunit">
    <text evidence="7">Component of the eukaryotic translation initiation factor 3 (eIF-3) complex.</text>
</comment>
<evidence type="ECO:0000313" key="10">
    <source>
        <dbReference type="Proteomes" id="UP001626550"/>
    </source>
</evidence>
<keyword evidence="5 7" id="KW-0694">RNA-binding</keyword>
<evidence type="ECO:0000256" key="7">
    <source>
        <dbReference type="HAMAP-Rule" id="MF_03001"/>
    </source>
</evidence>
<evidence type="ECO:0000256" key="5">
    <source>
        <dbReference type="ARBA" id="ARBA00022884"/>
    </source>
</evidence>
<keyword evidence="2 7" id="KW-0963">Cytoplasm</keyword>
<dbReference type="Proteomes" id="UP001626550">
    <property type="component" value="Unassembled WGS sequence"/>
</dbReference>
<dbReference type="CDD" id="cd12278">
    <property type="entry name" value="RRM_eIF3B"/>
    <property type="match status" value="1"/>
</dbReference>
<name>A0ABD2Q8V4_9PLAT</name>
<dbReference type="Pfam" id="PF08662">
    <property type="entry name" value="eIF2A"/>
    <property type="match status" value="1"/>
</dbReference>
<comment type="subcellular location">
    <subcellularLocation>
        <location evidence="1 7">Cytoplasm</location>
    </subcellularLocation>
</comment>
<evidence type="ECO:0000256" key="4">
    <source>
        <dbReference type="ARBA" id="ARBA00022574"/>
    </source>
</evidence>
<protein>
    <recommendedName>
        <fullName evidence="7">Eukaryotic translation initiation factor 3 subunit B</fullName>
        <shortName evidence="7">eIF3b</shortName>
    </recommendedName>
    <alternativeName>
        <fullName evidence="7">Eukaryotic translation initiation factor 3 subunit 9</fullName>
    </alternativeName>
</protein>
<comment type="similarity">
    <text evidence="7">Belongs to the eIF-3 subunit B family.</text>
</comment>
<feature type="domain" description="Translation initiation factor beta propellor-like" evidence="8">
    <location>
        <begin position="365"/>
        <end position="570"/>
    </location>
</feature>
<accession>A0ABD2Q8V4</accession>
<dbReference type="HAMAP" id="MF_03001">
    <property type="entry name" value="eIF3b"/>
    <property type="match status" value="1"/>
</dbReference>
<dbReference type="Gene3D" id="3.30.70.330">
    <property type="match status" value="1"/>
</dbReference>
<evidence type="ECO:0000256" key="3">
    <source>
        <dbReference type="ARBA" id="ARBA00022540"/>
    </source>
</evidence>
<evidence type="ECO:0000256" key="6">
    <source>
        <dbReference type="ARBA" id="ARBA00022917"/>
    </source>
</evidence>
<dbReference type="InterPro" id="IPR012677">
    <property type="entry name" value="Nucleotide-bd_a/b_plait_sf"/>
</dbReference>
<dbReference type="EMBL" id="JBJKFK010000626">
    <property type="protein sequence ID" value="KAL3315983.1"/>
    <property type="molecule type" value="Genomic_DNA"/>
</dbReference>
<dbReference type="GO" id="GO:0033290">
    <property type="term" value="C:eukaryotic 48S preinitiation complex"/>
    <property type="evidence" value="ECO:0007669"/>
    <property type="project" value="UniProtKB-UniRule"/>
</dbReference>
<dbReference type="GO" id="GO:0005852">
    <property type="term" value="C:eukaryotic translation initiation factor 3 complex"/>
    <property type="evidence" value="ECO:0007669"/>
    <property type="project" value="UniProtKB-UniRule"/>
</dbReference>
<dbReference type="GO" id="GO:0001732">
    <property type="term" value="P:formation of cytoplasmic translation initiation complex"/>
    <property type="evidence" value="ECO:0007669"/>
    <property type="project" value="UniProtKB-UniRule"/>
</dbReference>
<evidence type="ECO:0000313" key="9">
    <source>
        <dbReference type="EMBL" id="KAL3315983.1"/>
    </source>
</evidence>
<proteinExistence type="inferred from homology"/>
<evidence type="ECO:0000256" key="1">
    <source>
        <dbReference type="ARBA" id="ARBA00004496"/>
    </source>
</evidence>
<dbReference type="SUPFAM" id="SSF54928">
    <property type="entry name" value="RNA-binding domain, RBD"/>
    <property type="match status" value="1"/>
</dbReference>
<sequence>MPTNISLSLCKEELIPDLLKEEPKPAVLYENTIIVDGCPKVKQEKFEKLLQVLLSKFSKFGKIINQSMPTYDQETIGCIFITYELRKSALAATKDMNAVAFDKNHTFLVTLLSSYEKIVHGSDSSEKSKNESYKDPGNLRWWLQNELCRDQFSLVYVSSPGKPLTGSVQWFSSVEPVMIKEHESWTNRWMIWSPKGSYMVTKHEPGVILWAGEEFIRVSRLAHPSVGFADFSPNEKFLVTYSKSQSASSNVPLGTPGILADIIVWNIEKGQMMHEFTMHYGDQPVFRWSHNDGFAACLVNGVIYIYETNKFTLIDRKISVSENKISSFAWSPTEDIIAYWVPEKDSTPARCVIVNVNNWQEISTKNLFSVAKIQLHWQDQGEYLAVEVLRCAKKKQQEKQIKFVGTFVNFEILRLREKGYPWDKLEIKDCDLTSFQWEPNGHRFSFVTLQPSTQKTAISIFQMMKSGKIKSCAVMERSNAKISDLKWSPKGGILVVASCNSADSYLEFIDANECHSLAKQEHAMLSEFHWDPTGRYVASCVLSANKNDNAVWFWGCIGTQLHKMSYKELHSFSWRPRPPTLLSQEQISTVKKNLHTYVPHLENEDKMLASKANRELLEKRQKLSNNFNKWRLALRERFEREKPGREKLRGQ</sequence>
<organism evidence="9 10">
    <name type="scientific">Cichlidogyrus casuarinus</name>
    <dbReference type="NCBI Taxonomy" id="1844966"/>
    <lineage>
        <taxon>Eukaryota</taxon>
        <taxon>Metazoa</taxon>
        <taxon>Spiralia</taxon>
        <taxon>Lophotrochozoa</taxon>
        <taxon>Platyhelminthes</taxon>
        <taxon>Monogenea</taxon>
        <taxon>Monopisthocotylea</taxon>
        <taxon>Dactylogyridea</taxon>
        <taxon>Ancyrocephalidae</taxon>
        <taxon>Cichlidogyrus</taxon>
    </lineage>
</organism>
<dbReference type="GO" id="GO:0016282">
    <property type="term" value="C:eukaryotic 43S preinitiation complex"/>
    <property type="evidence" value="ECO:0007669"/>
    <property type="project" value="UniProtKB-UniRule"/>
</dbReference>
<dbReference type="PANTHER" id="PTHR14068">
    <property type="entry name" value="EUKARYOTIC TRANSLATION INITIATION FACTOR 3 EIF3 -RELATED"/>
    <property type="match status" value="1"/>
</dbReference>
<dbReference type="GO" id="GO:0003743">
    <property type="term" value="F:translation initiation factor activity"/>
    <property type="evidence" value="ECO:0007669"/>
    <property type="project" value="UniProtKB-UniRule"/>
</dbReference>
<dbReference type="InterPro" id="IPR035979">
    <property type="entry name" value="RBD_domain_sf"/>
</dbReference>
<keyword evidence="6 7" id="KW-0648">Protein biosynthesis</keyword>
<dbReference type="InterPro" id="IPR011400">
    <property type="entry name" value="EIF3B"/>
</dbReference>
<gene>
    <name evidence="9" type="primary">EIF3B</name>
    <name evidence="9" type="ORF">Ciccas_005370</name>
</gene>
<keyword evidence="10" id="KW-1185">Reference proteome</keyword>
<evidence type="ECO:0000256" key="2">
    <source>
        <dbReference type="ARBA" id="ARBA00022490"/>
    </source>
</evidence>
<dbReference type="Gene3D" id="2.130.10.10">
    <property type="entry name" value="YVTN repeat-like/Quinoprotein amine dehydrogenase"/>
    <property type="match status" value="2"/>
</dbReference>
<dbReference type="PANTHER" id="PTHR14068:SF0">
    <property type="entry name" value="EUKARYOTIC TRANSLATION INITIATION FACTOR 3 SUBUNIT B"/>
    <property type="match status" value="1"/>
</dbReference>
<dbReference type="InterPro" id="IPR013979">
    <property type="entry name" value="TIF_beta_prop-like"/>
</dbReference>
<comment type="function">
    <text evidence="7">RNA-binding component of the eukaryotic translation initiation factor 3 (eIF-3) complex, which is involved in protein synthesis of a specialized repertoire of mRNAs and, together with other initiation factors, stimulates binding of mRNA and methionyl-tRNAi to the 40S ribosome. The eIF-3 complex specifically targets and initiates translation of a subset of mRNAs involved in cell proliferation.</text>
</comment>
<dbReference type="GO" id="GO:0003723">
    <property type="term" value="F:RNA binding"/>
    <property type="evidence" value="ECO:0007669"/>
    <property type="project" value="UniProtKB-UniRule"/>
</dbReference>
<comment type="caution">
    <text evidence="9">The sequence shown here is derived from an EMBL/GenBank/DDBJ whole genome shotgun (WGS) entry which is preliminary data.</text>
</comment>
<dbReference type="AlphaFoldDB" id="A0ABD2Q8V4"/>
<reference evidence="9 10" key="1">
    <citation type="submission" date="2024-11" db="EMBL/GenBank/DDBJ databases">
        <title>Adaptive evolution of stress response genes in parasites aligns with host niche diversity.</title>
        <authorList>
            <person name="Hahn C."/>
            <person name="Resl P."/>
        </authorList>
    </citation>
    <scope>NUCLEOTIDE SEQUENCE [LARGE SCALE GENOMIC DNA]</scope>
    <source>
        <strain evidence="9">EGGRZ-B1_66</strain>
        <tissue evidence="9">Body</tissue>
    </source>
</reference>
<dbReference type="SUPFAM" id="SSF82171">
    <property type="entry name" value="DPP6 N-terminal domain-like"/>
    <property type="match status" value="1"/>
</dbReference>
<evidence type="ECO:0000259" key="8">
    <source>
        <dbReference type="Pfam" id="PF08662"/>
    </source>
</evidence>
<dbReference type="PIRSF" id="PIRSF036424">
    <property type="entry name" value="eIF3b"/>
    <property type="match status" value="1"/>
</dbReference>